<evidence type="ECO:0000313" key="2">
    <source>
        <dbReference type="EMBL" id="TCO09972.1"/>
    </source>
</evidence>
<keyword evidence="1" id="KW-0732">Signal</keyword>
<reference evidence="2 3" key="1">
    <citation type="submission" date="2019-03" db="EMBL/GenBank/DDBJ databases">
        <title>Genomic Encyclopedia of Type Strains, Phase IV (KMG-IV): sequencing the most valuable type-strain genomes for metagenomic binning, comparative biology and taxonomic classification.</title>
        <authorList>
            <person name="Goeker M."/>
        </authorList>
    </citation>
    <scope>NUCLEOTIDE SEQUENCE [LARGE SCALE GENOMIC DNA]</scope>
    <source>
        <strain evidence="2 3">DSM 22958</strain>
    </source>
</reference>
<gene>
    <name evidence="2" type="ORF">EV666_1164</name>
</gene>
<dbReference type="InterPro" id="IPR009273">
    <property type="entry name" value="DUF930"/>
</dbReference>
<keyword evidence="3" id="KW-1185">Reference proteome</keyword>
<evidence type="ECO:0000256" key="1">
    <source>
        <dbReference type="SAM" id="SignalP"/>
    </source>
</evidence>
<dbReference type="Pfam" id="PF06059">
    <property type="entry name" value="DUF930"/>
    <property type="match status" value="1"/>
</dbReference>
<feature type="signal peptide" evidence="1">
    <location>
        <begin position="1"/>
        <end position="32"/>
    </location>
</feature>
<name>A0A4R2GLP9_9HYPH</name>
<dbReference type="AlphaFoldDB" id="A0A4R2GLP9"/>
<organism evidence="2 3">
    <name type="scientific">Camelimonas lactis</name>
    <dbReference type="NCBI Taxonomy" id="659006"/>
    <lineage>
        <taxon>Bacteria</taxon>
        <taxon>Pseudomonadati</taxon>
        <taxon>Pseudomonadota</taxon>
        <taxon>Alphaproteobacteria</taxon>
        <taxon>Hyphomicrobiales</taxon>
        <taxon>Chelatococcaceae</taxon>
        <taxon>Camelimonas</taxon>
    </lineage>
</organism>
<sequence>MKCETLSSSDLRKHAVACIQAAFLLVPGLCAAANATAPVATADARLTRSLMRLDPAQRFQQICDVAAMKVIARESGAIRPDRAMLDALSPAKEKDDTLSGSGGAVRSKGHWRQMSFSCEATPDRLSVLRFTYQLGDEIPGSQWERYGLWR</sequence>
<evidence type="ECO:0000313" key="3">
    <source>
        <dbReference type="Proteomes" id="UP000294881"/>
    </source>
</evidence>
<dbReference type="EMBL" id="SLWL01000016">
    <property type="protein sequence ID" value="TCO09972.1"/>
    <property type="molecule type" value="Genomic_DNA"/>
</dbReference>
<protein>
    <submittedName>
        <fullName evidence="2">Uncharacterized protein DUF930</fullName>
    </submittedName>
</protein>
<accession>A0A4R2GLP9</accession>
<comment type="caution">
    <text evidence="2">The sequence shown here is derived from an EMBL/GenBank/DDBJ whole genome shotgun (WGS) entry which is preliminary data.</text>
</comment>
<feature type="chain" id="PRO_5020551613" evidence="1">
    <location>
        <begin position="33"/>
        <end position="150"/>
    </location>
</feature>
<proteinExistence type="predicted"/>
<dbReference type="Proteomes" id="UP000294881">
    <property type="component" value="Unassembled WGS sequence"/>
</dbReference>